<keyword evidence="1" id="KW-0812">Transmembrane</keyword>
<dbReference type="AlphaFoldDB" id="A0A2A4WYX2"/>
<evidence type="ECO:0008006" key="4">
    <source>
        <dbReference type="Google" id="ProtNLM"/>
    </source>
</evidence>
<keyword evidence="1" id="KW-1133">Transmembrane helix</keyword>
<feature type="transmembrane region" description="Helical" evidence="1">
    <location>
        <begin position="107"/>
        <end position="126"/>
    </location>
</feature>
<dbReference type="EMBL" id="NVUK01000045">
    <property type="protein sequence ID" value="PCI75543.1"/>
    <property type="molecule type" value="Genomic_DNA"/>
</dbReference>
<name>A0A2A4WYX2_UNCAE</name>
<proteinExistence type="predicted"/>
<sequence>MTQQTLASLIFTTLYHTPLWVWLVFGYLFFIGIRALKPRVVYIPTLFIIPLVLSALKWKLFLENSPLIWVSYFACLAVSSFISFKCVGKQKIKLMPKPMSIQLPGTYSVLIIWMTFFAMKYFFGFLNATQHALYNNLAVLDIGINGVFSGYFLGKAIHYLNYNAKFKKNVKNK</sequence>
<accession>A0A2A4WYX2</accession>
<evidence type="ECO:0000313" key="2">
    <source>
        <dbReference type="EMBL" id="PCI75543.1"/>
    </source>
</evidence>
<reference evidence="3" key="1">
    <citation type="submission" date="2017-08" db="EMBL/GenBank/DDBJ databases">
        <title>A dynamic microbial community with high functional redundancy inhabits the cold, oxic subseafloor aquifer.</title>
        <authorList>
            <person name="Tully B.J."/>
            <person name="Wheat C.G."/>
            <person name="Glazer B.T."/>
            <person name="Huber J.A."/>
        </authorList>
    </citation>
    <scope>NUCLEOTIDE SEQUENCE [LARGE SCALE GENOMIC DNA]</scope>
</reference>
<evidence type="ECO:0000313" key="3">
    <source>
        <dbReference type="Proteomes" id="UP000218775"/>
    </source>
</evidence>
<keyword evidence="1" id="KW-0472">Membrane</keyword>
<feature type="transmembrane region" description="Helical" evidence="1">
    <location>
        <begin position="132"/>
        <end position="153"/>
    </location>
</feature>
<feature type="transmembrane region" description="Helical" evidence="1">
    <location>
        <begin position="6"/>
        <end position="33"/>
    </location>
</feature>
<evidence type="ECO:0000256" key="1">
    <source>
        <dbReference type="SAM" id="Phobius"/>
    </source>
</evidence>
<dbReference type="Proteomes" id="UP000218775">
    <property type="component" value="Unassembled WGS sequence"/>
</dbReference>
<feature type="transmembrane region" description="Helical" evidence="1">
    <location>
        <begin position="40"/>
        <end position="61"/>
    </location>
</feature>
<protein>
    <recommendedName>
        <fullName evidence="4">Transmembrane protein</fullName>
    </recommendedName>
</protein>
<organism evidence="2 3">
    <name type="scientific">Aerophobetes bacterium</name>
    <dbReference type="NCBI Taxonomy" id="2030807"/>
    <lineage>
        <taxon>Bacteria</taxon>
        <taxon>Candidatus Aerophobota</taxon>
    </lineage>
</organism>
<feature type="transmembrane region" description="Helical" evidence="1">
    <location>
        <begin position="67"/>
        <end position="87"/>
    </location>
</feature>
<comment type="caution">
    <text evidence="2">The sequence shown here is derived from an EMBL/GenBank/DDBJ whole genome shotgun (WGS) entry which is preliminary data.</text>
</comment>
<gene>
    <name evidence="2" type="ORF">COB21_05550</name>
</gene>